<organism evidence="1 2">
    <name type="scientific">Phytophthora megakarya</name>
    <dbReference type="NCBI Taxonomy" id="4795"/>
    <lineage>
        <taxon>Eukaryota</taxon>
        <taxon>Sar</taxon>
        <taxon>Stramenopiles</taxon>
        <taxon>Oomycota</taxon>
        <taxon>Peronosporomycetes</taxon>
        <taxon>Peronosporales</taxon>
        <taxon>Peronosporaceae</taxon>
        <taxon>Phytophthora</taxon>
    </lineage>
</organism>
<evidence type="ECO:0000313" key="1">
    <source>
        <dbReference type="EMBL" id="OWY97916.1"/>
    </source>
</evidence>
<sequence>MPGNSKTTRTGERKNITGLDKIIQHLRDKIKTLESQHIRLSVSIPAAGDQSDAVLGYFHVVRHRLALSFGDVNEELKNVIKIAKHLMVATTSISVTITKQTLASVFPHLLRDDKFGLGSKLLGQRITMRGSTFFEWGVTC</sequence>
<dbReference type="EMBL" id="NBNE01009937">
    <property type="protein sequence ID" value="OWY97916.1"/>
    <property type="molecule type" value="Genomic_DNA"/>
</dbReference>
<keyword evidence="2" id="KW-1185">Reference proteome</keyword>
<accession>A0A225UZA6</accession>
<reference evidence="2" key="1">
    <citation type="submission" date="2017-03" db="EMBL/GenBank/DDBJ databases">
        <title>Phytopthora megakarya and P. palmivora, two closely related causual agents of cacao black pod achieved similar genome size and gene model numbers by different mechanisms.</title>
        <authorList>
            <person name="Ali S."/>
            <person name="Shao J."/>
            <person name="Larry D.J."/>
            <person name="Kronmiller B."/>
            <person name="Shen D."/>
            <person name="Strem M.D."/>
            <person name="Melnick R.L."/>
            <person name="Guiltinan M.J."/>
            <person name="Tyler B.M."/>
            <person name="Meinhardt L.W."/>
            <person name="Bailey B.A."/>
        </authorList>
    </citation>
    <scope>NUCLEOTIDE SEQUENCE [LARGE SCALE GENOMIC DNA]</scope>
    <source>
        <strain evidence="2">zdho120</strain>
    </source>
</reference>
<dbReference type="OrthoDB" id="99302at2759"/>
<dbReference type="Proteomes" id="UP000198211">
    <property type="component" value="Unassembled WGS sequence"/>
</dbReference>
<dbReference type="AlphaFoldDB" id="A0A225UZA6"/>
<gene>
    <name evidence="1" type="ORF">PHMEG_00031437</name>
</gene>
<comment type="caution">
    <text evidence="1">The sequence shown here is derived from an EMBL/GenBank/DDBJ whole genome shotgun (WGS) entry which is preliminary data.</text>
</comment>
<evidence type="ECO:0000313" key="2">
    <source>
        <dbReference type="Proteomes" id="UP000198211"/>
    </source>
</evidence>
<protein>
    <submittedName>
        <fullName evidence="1">Uncharacterized protein</fullName>
    </submittedName>
</protein>
<proteinExistence type="predicted"/>
<name>A0A225UZA6_9STRA</name>